<accession>A0ABY7NC34</accession>
<evidence type="ECO:0000313" key="5">
    <source>
        <dbReference type="Proteomes" id="UP001212421"/>
    </source>
</evidence>
<proteinExistence type="predicted"/>
<dbReference type="EMBL" id="CP075584">
    <property type="protein sequence ID" value="WBM80051.1"/>
    <property type="molecule type" value="Genomic_DNA"/>
</dbReference>
<dbReference type="RefSeq" id="WP_281534669.1">
    <property type="nucleotide sequence ID" value="NZ_CP075584.1"/>
</dbReference>
<feature type="region of interest" description="Disordered" evidence="2">
    <location>
        <begin position="89"/>
        <end position="144"/>
    </location>
</feature>
<feature type="domain" description="MobA-like NTP transferase" evidence="3">
    <location>
        <begin position="2"/>
        <end position="235"/>
    </location>
</feature>
<dbReference type="Proteomes" id="UP001212421">
    <property type="component" value="Chromosome"/>
</dbReference>
<organism evidence="4 5">
    <name type="scientific">Cryobacterium breve</name>
    <dbReference type="NCBI Taxonomy" id="1259258"/>
    <lineage>
        <taxon>Bacteria</taxon>
        <taxon>Bacillati</taxon>
        <taxon>Actinomycetota</taxon>
        <taxon>Actinomycetes</taxon>
        <taxon>Micrococcales</taxon>
        <taxon>Microbacteriaceae</taxon>
        <taxon>Cryobacterium</taxon>
    </lineage>
</organism>
<reference evidence="4 5" key="1">
    <citation type="submission" date="2021-05" db="EMBL/GenBank/DDBJ databases">
        <authorList>
            <person name="Kumar R."/>
            <person name="Kumar A."/>
            <person name="Mukhia S."/>
        </authorList>
    </citation>
    <scope>NUCLEOTIDE SEQUENCE [LARGE SCALE GENOMIC DNA]</scope>
    <source>
        <strain evidence="4 5">ERMR7:08</strain>
    </source>
</reference>
<evidence type="ECO:0000256" key="2">
    <source>
        <dbReference type="SAM" id="MobiDB-lite"/>
    </source>
</evidence>
<keyword evidence="1 4" id="KW-0808">Transferase</keyword>
<feature type="compositionally biased region" description="Low complexity" evidence="2">
    <location>
        <begin position="89"/>
        <end position="104"/>
    </location>
</feature>
<sequence length="283" mass="27859">MLAGGRGSRLGGAVKPAVEVAGRTLLSRVLDARTLARRVVIVGPASARSAAGPEATGALWALEDPPFGGPVAGIAAGLAALARPVPAPVSASASASTPGATSVARETEPIPDADAEAGRGLGVGVGVGPETAPSPEAGPAPASTAPVPAEWLLVLACDLPWAAAAAGTLVAALADQAVADRAGTNTSGTDAIDGLHLSDPDGHPQWLAGLYRASALRNAAARLGPRAGGASMRALLAGLRLVGVADETGSGRDVDTWEDVEWSTALLSAPSPISTTPPRSETE</sequence>
<dbReference type="InterPro" id="IPR029044">
    <property type="entry name" value="Nucleotide-diphossugar_trans"/>
</dbReference>
<dbReference type="PANTHER" id="PTHR19136">
    <property type="entry name" value="MOLYBDENUM COFACTOR GUANYLYLTRANSFERASE"/>
    <property type="match status" value="1"/>
</dbReference>
<evidence type="ECO:0000256" key="1">
    <source>
        <dbReference type="ARBA" id="ARBA00022679"/>
    </source>
</evidence>
<feature type="compositionally biased region" description="Low complexity" evidence="2">
    <location>
        <begin position="128"/>
        <end position="144"/>
    </location>
</feature>
<dbReference type="PANTHER" id="PTHR19136:SF81">
    <property type="entry name" value="MOLYBDENUM COFACTOR GUANYLYLTRANSFERASE"/>
    <property type="match status" value="1"/>
</dbReference>
<evidence type="ECO:0000313" key="4">
    <source>
        <dbReference type="EMBL" id="WBM80051.1"/>
    </source>
</evidence>
<dbReference type="Pfam" id="PF12804">
    <property type="entry name" value="NTP_transf_3"/>
    <property type="match status" value="1"/>
</dbReference>
<dbReference type="Gene3D" id="3.90.550.10">
    <property type="entry name" value="Spore Coat Polysaccharide Biosynthesis Protein SpsA, Chain A"/>
    <property type="match status" value="2"/>
</dbReference>
<evidence type="ECO:0000259" key="3">
    <source>
        <dbReference type="Pfam" id="PF12804"/>
    </source>
</evidence>
<dbReference type="SUPFAM" id="SSF53448">
    <property type="entry name" value="Nucleotide-diphospho-sugar transferases"/>
    <property type="match status" value="2"/>
</dbReference>
<dbReference type="GO" id="GO:0016740">
    <property type="term" value="F:transferase activity"/>
    <property type="evidence" value="ECO:0007669"/>
    <property type="project" value="UniProtKB-KW"/>
</dbReference>
<name>A0ABY7NC34_9MICO</name>
<gene>
    <name evidence="4" type="ORF">KIV56_18260</name>
</gene>
<protein>
    <submittedName>
        <fullName evidence="4">NTP transferase domain-containing protein</fullName>
    </submittedName>
</protein>
<dbReference type="InterPro" id="IPR025877">
    <property type="entry name" value="MobA-like_NTP_Trfase"/>
</dbReference>
<keyword evidence="5" id="KW-1185">Reference proteome</keyword>